<dbReference type="OrthoDB" id="368873at2"/>
<evidence type="ECO:0000256" key="2">
    <source>
        <dbReference type="ARBA" id="ARBA00022723"/>
    </source>
</evidence>
<keyword evidence="5" id="KW-0411">Iron-sulfur</keyword>
<dbReference type="SUPFAM" id="SSF54862">
    <property type="entry name" value="4Fe-4S ferredoxins"/>
    <property type="match status" value="1"/>
</dbReference>
<dbReference type="PANTHER" id="PTHR43673:SF10">
    <property type="entry name" value="NADH DEHYDROGENASE_NAD(P)H NITROREDUCTASE XCC3605-RELATED"/>
    <property type="match status" value="1"/>
</dbReference>
<dbReference type="KEGG" id="dfl:DFE_0733"/>
<dbReference type="InterPro" id="IPR017900">
    <property type="entry name" value="4Fe4S_Fe_S_CS"/>
</dbReference>
<comment type="similarity">
    <text evidence="1">Belongs to the nitroreductase family.</text>
</comment>
<dbReference type="CDD" id="cd02143">
    <property type="entry name" value="nitroreductase_FeS-like"/>
    <property type="match status" value="1"/>
</dbReference>
<dbReference type="GO" id="GO:0051536">
    <property type="term" value="F:iron-sulfur cluster binding"/>
    <property type="evidence" value="ECO:0007669"/>
    <property type="project" value="UniProtKB-KW"/>
</dbReference>
<keyword evidence="8" id="KW-1185">Reference proteome</keyword>
<sequence>MFCDIEKCKRCGACVAECPFEVVVEDKEGFPKLRPAAKKLCIGCGHCVAICPVGAVTLPDLPVAPRMGPDDCPVVERAWNIDAGQAAQFIGTRRSVRTYRDKTIPGDVMERLFEVAAQAPSAHNSQTVHWSVTRTPEATRHLAGLVVEYMAQMNVFPGIVRHWKNGRDKILRGAPHVAVACAPVDSLSPCENSSVAASYLELAAHAEGLGACWAGFLQDAAKDYEPLRRAIKVPDGHQVYAAMMLGYPKFRYKRIPCRKGADIHWID</sequence>
<dbReference type="Pfam" id="PF00881">
    <property type="entry name" value="Nitroreductase"/>
    <property type="match status" value="1"/>
</dbReference>
<dbReference type="GO" id="GO:0016491">
    <property type="term" value="F:oxidoreductase activity"/>
    <property type="evidence" value="ECO:0007669"/>
    <property type="project" value="UniProtKB-KW"/>
</dbReference>
<evidence type="ECO:0000256" key="4">
    <source>
        <dbReference type="ARBA" id="ARBA00023004"/>
    </source>
</evidence>
<keyword evidence="3" id="KW-0560">Oxidoreductase</keyword>
<feature type="domain" description="4Fe-4S ferredoxin-type" evidence="6">
    <location>
        <begin position="29"/>
        <end position="61"/>
    </location>
</feature>
<evidence type="ECO:0000256" key="3">
    <source>
        <dbReference type="ARBA" id="ARBA00023002"/>
    </source>
</evidence>
<organism evidence="7 8">
    <name type="scientific">Desulfovibrio ferrophilus</name>
    <dbReference type="NCBI Taxonomy" id="241368"/>
    <lineage>
        <taxon>Bacteria</taxon>
        <taxon>Pseudomonadati</taxon>
        <taxon>Thermodesulfobacteriota</taxon>
        <taxon>Desulfovibrionia</taxon>
        <taxon>Desulfovibrionales</taxon>
        <taxon>Desulfovibrionaceae</taxon>
        <taxon>Desulfovibrio</taxon>
    </lineage>
</organism>
<dbReference type="Gene3D" id="3.30.70.20">
    <property type="match status" value="1"/>
</dbReference>
<evidence type="ECO:0000256" key="5">
    <source>
        <dbReference type="ARBA" id="ARBA00023014"/>
    </source>
</evidence>
<dbReference type="PROSITE" id="PS51379">
    <property type="entry name" value="4FE4S_FER_2"/>
    <property type="match status" value="2"/>
</dbReference>
<evidence type="ECO:0000256" key="1">
    <source>
        <dbReference type="ARBA" id="ARBA00007118"/>
    </source>
</evidence>
<dbReference type="Pfam" id="PF13187">
    <property type="entry name" value="Fer4_9"/>
    <property type="match status" value="1"/>
</dbReference>
<dbReference type="InterPro" id="IPR029479">
    <property type="entry name" value="Nitroreductase"/>
</dbReference>
<name>A0A2Z6AW36_9BACT</name>
<evidence type="ECO:0000313" key="8">
    <source>
        <dbReference type="Proteomes" id="UP000269883"/>
    </source>
</evidence>
<dbReference type="GO" id="GO:0046872">
    <property type="term" value="F:metal ion binding"/>
    <property type="evidence" value="ECO:0007669"/>
    <property type="project" value="UniProtKB-KW"/>
</dbReference>
<dbReference type="PANTHER" id="PTHR43673">
    <property type="entry name" value="NAD(P)H NITROREDUCTASE YDGI-RELATED"/>
    <property type="match status" value="1"/>
</dbReference>
<protein>
    <submittedName>
        <fullName evidence="7">Nitroreductase</fullName>
    </submittedName>
</protein>
<reference evidence="7 8" key="1">
    <citation type="journal article" date="2018" name="Sci. Adv.">
        <title>Multi-heme cytochromes provide a pathway for survival in energy-limited environments.</title>
        <authorList>
            <person name="Deng X."/>
            <person name="Dohmae N."/>
            <person name="Nealson K.H."/>
            <person name="Hashimoto K."/>
            <person name="Okamoto A."/>
        </authorList>
    </citation>
    <scope>NUCLEOTIDE SEQUENCE [LARGE SCALE GENOMIC DNA]</scope>
    <source>
        <strain evidence="7 8">IS5</strain>
    </source>
</reference>
<evidence type="ECO:0000313" key="7">
    <source>
        <dbReference type="EMBL" id="BBD07459.1"/>
    </source>
</evidence>
<dbReference type="Gene3D" id="3.40.109.10">
    <property type="entry name" value="NADH Oxidase"/>
    <property type="match status" value="1"/>
</dbReference>
<dbReference type="PROSITE" id="PS00198">
    <property type="entry name" value="4FE4S_FER_1"/>
    <property type="match status" value="1"/>
</dbReference>
<dbReference type="Proteomes" id="UP000269883">
    <property type="component" value="Chromosome"/>
</dbReference>
<dbReference type="InterPro" id="IPR017896">
    <property type="entry name" value="4Fe4S_Fe-S-bd"/>
</dbReference>
<accession>A0A2Z6AW36</accession>
<gene>
    <name evidence="7" type="ORF">DFE_0733</name>
</gene>
<dbReference type="EMBL" id="AP017378">
    <property type="protein sequence ID" value="BBD07459.1"/>
    <property type="molecule type" value="Genomic_DNA"/>
</dbReference>
<dbReference type="AlphaFoldDB" id="A0A2Z6AW36"/>
<evidence type="ECO:0000259" key="6">
    <source>
        <dbReference type="PROSITE" id="PS51379"/>
    </source>
</evidence>
<dbReference type="RefSeq" id="WP_126376722.1">
    <property type="nucleotide sequence ID" value="NZ_AP017378.1"/>
</dbReference>
<proteinExistence type="inferred from homology"/>
<feature type="domain" description="4Fe-4S ferredoxin-type" evidence="6">
    <location>
        <begin position="1"/>
        <end position="28"/>
    </location>
</feature>
<dbReference type="SUPFAM" id="SSF55469">
    <property type="entry name" value="FMN-dependent nitroreductase-like"/>
    <property type="match status" value="1"/>
</dbReference>
<dbReference type="InterPro" id="IPR000415">
    <property type="entry name" value="Nitroreductase-like"/>
</dbReference>
<keyword evidence="2" id="KW-0479">Metal-binding</keyword>
<keyword evidence="4" id="KW-0408">Iron</keyword>